<evidence type="ECO:0000313" key="2">
    <source>
        <dbReference type="EMBL" id="CCI22726.1"/>
    </source>
</evidence>
<evidence type="ECO:0000313" key="3">
    <source>
        <dbReference type="Proteomes" id="UP000004775"/>
    </source>
</evidence>
<dbReference type="Proteomes" id="UP000004775">
    <property type="component" value="Unassembled WGS sequence"/>
</dbReference>
<sequence>MFLQQKGRGIKSIESYWQRHPYKQGHGLWEKRTKKLLFHRESLSSNSLGLIYGTLLGDGTIDYPNQNSRWPRIRWNHGSKQQEWLEYKASRLPELQIQSQIVANGGYGELSIYARSVCHPSLGEVFQMVRPQGERKFVSLNWLENITPEGLAWWYMDDGSLSITPHGSRFIQLHTEGYSPPENQLIADWLTQRGYATKSLSYTRHSTGKIYHYLKMGASATARWIADLQPYAIPSMAYKFRGSDRDSRR</sequence>
<dbReference type="SUPFAM" id="SSF55608">
    <property type="entry name" value="Homing endonucleases"/>
    <property type="match status" value="1"/>
</dbReference>
<organism evidence="2 3">
    <name type="scientific">Microcystis aeruginosa PCC 9809</name>
    <dbReference type="NCBI Taxonomy" id="1160285"/>
    <lineage>
        <taxon>Bacteria</taxon>
        <taxon>Bacillati</taxon>
        <taxon>Cyanobacteriota</taxon>
        <taxon>Cyanophyceae</taxon>
        <taxon>Oscillatoriophycideae</taxon>
        <taxon>Chroococcales</taxon>
        <taxon>Microcystaceae</taxon>
        <taxon>Microcystis</taxon>
    </lineage>
</organism>
<dbReference type="EMBL" id="CAIO01000108">
    <property type="protein sequence ID" value="CCI22726.1"/>
    <property type="molecule type" value="Genomic_DNA"/>
</dbReference>
<dbReference type="Pfam" id="PF03161">
    <property type="entry name" value="LAGLIDADG_2"/>
    <property type="match status" value="1"/>
</dbReference>
<dbReference type="HOGENOM" id="CLU_1114819_0_0_3"/>
<reference evidence="2 3" key="1">
    <citation type="submission" date="2012-04" db="EMBL/GenBank/DDBJ databases">
        <authorList>
            <person name="Genoscope - CEA"/>
        </authorList>
    </citation>
    <scope>NUCLEOTIDE SEQUENCE [LARGE SCALE GENOMIC DNA]</scope>
    <source>
        <strain evidence="2 3">9809</strain>
    </source>
</reference>
<feature type="domain" description="Homing endonuclease LAGLIDADG" evidence="1">
    <location>
        <begin position="50"/>
        <end position="193"/>
    </location>
</feature>
<gene>
    <name evidence="2" type="ORF">MICAH_1960005</name>
</gene>
<comment type="caution">
    <text evidence="2">The sequence shown here is derived from an EMBL/GenBank/DDBJ whole genome shotgun (WGS) entry which is preliminary data.</text>
</comment>
<dbReference type="GO" id="GO:0004519">
    <property type="term" value="F:endonuclease activity"/>
    <property type="evidence" value="ECO:0007669"/>
    <property type="project" value="InterPro"/>
</dbReference>
<dbReference type="InterPro" id="IPR004860">
    <property type="entry name" value="LAGLIDADG_dom"/>
</dbReference>
<evidence type="ECO:0000259" key="1">
    <source>
        <dbReference type="Pfam" id="PF03161"/>
    </source>
</evidence>
<protein>
    <recommendedName>
        <fullName evidence="1">Homing endonuclease LAGLIDADG domain-containing protein</fullName>
    </recommendedName>
</protein>
<dbReference type="AlphaFoldDB" id="I4HL02"/>
<dbReference type="Gene3D" id="3.10.28.10">
    <property type="entry name" value="Homing endonucleases"/>
    <property type="match status" value="2"/>
</dbReference>
<accession>I4HL02</accession>
<name>I4HL02_MICAE</name>
<dbReference type="InterPro" id="IPR027434">
    <property type="entry name" value="Homing_endonucl"/>
</dbReference>
<proteinExistence type="predicted"/>